<accession>A0A2P7AMH3</accession>
<feature type="domain" description="DUF1468" evidence="2">
    <location>
        <begin position="6"/>
        <end position="147"/>
    </location>
</feature>
<keyword evidence="1" id="KW-0472">Membrane</keyword>
<dbReference type="EMBL" id="PGGN01000005">
    <property type="protein sequence ID" value="PSH55403.1"/>
    <property type="molecule type" value="Genomic_DNA"/>
</dbReference>
<organism evidence="3 4">
    <name type="scientific">Phyllobacterium endophyticum</name>
    <dbReference type="NCBI Taxonomy" id="1149773"/>
    <lineage>
        <taxon>Bacteria</taxon>
        <taxon>Pseudomonadati</taxon>
        <taxon>Pseudomonadota</taxon>
        <taxon>Alphaproteobacteria</taxon>
        <taxon>Hyphomicrobiales</taxon>
        <taxon>Phyllobacteriaceae</taxon>
        <taxon>Phyllobacterium</taxon>
    </lineage>
</organism>
<feature type="transmembrane region" description="Helical" evidence="1">
    <location>
        <begin position="122"/>
        <end position="144"/>
    </location>
</feature>
<dbReference type="Proteomes" id="UP000241158">
    <property type="component" value="Unassembled WGS sequence"/>
</dbReference>
<keyword evidence="4" id="KW-1185">Reference proteome</keyword>
<dbReference type="Pfam" id="PF07331">
    <property type="entry name" value="TctB"/>
    <property type="match status" value="1"/>
</dbReference>
<proteinExistence type="predicted"/>
<evidence type="ECO:0000313" key="3">
    <source>
        <dbReference type="EMBL" id="PSH55403.1"/>
    </source>
</evidence>
<dbReference type="OrthoDB" id="7779102at2"/>
<evidence type="ECO:0000256" key="1">
    <source>
        <dbReference type="SAM" id="Phobius"/>
    </source>
</evidence>
<reference evidence="4" key="1">
    <citation type="submission" date="2017-11" db="EMBL/GenBank/DDBJ databases">
        <authorList>
            <person name="Kuznetsova I."/>
            <person name="Sazanova A."/>
            <person name="Chirak E."/>
            <person name="Safronova V."/>
            <person name="Willems A."/>
        </authorList>
    </citation>
    <scope>NUCLEOTIDE SEQUENCE [LARGE SCALE GENOMIC DNA]</scope>
    <source>
        <strain evidence="4">PEPV15</strain>
    </source>
</reference>
<dbReference type="RefSeq" id="WP_106718838.1">
    <property type="nucleotide sequence ID" value="NZ_JACHXT010000005.1"/>
</dbReference>
<evidence type="ECO:0000259" key="2">
    <source>
        <dbReference type="Pfam" id="PF07331"/>
    </source>
</evidence>
<comment type="caution">
    <text evidence="3">The sequence shown here is derived from an EMBL/GenBank/DDBJ whole genome shotgun (WGS) entry which is preliminary data.</text>
</comment>
<keyword evidence="1" id="KW-0812">Transmembrane</keyword>
<dbReference type="InterPro" id="IPR009936">
    <property type="entry name" value="DUF1468"/>
</dbReference>
<sequence length="158" mass="16182">MSKDLISGVVLLAISGTYYAWSGGIADSTLSDEVGATGLPHVLSFVLAILAVLLIVRAILVSRARTAIATGADDGSDASLPRAIGFLLLGAVYVFVLPFIGYVAGTALLIAAVALYEGAPRNWVVLAAAGGGAVLYWALFVKLLGVHQPVGSLFQGLL</sequence>
<evidence type="ECO:0000313" key="4">
    <source>
        <dbReference type="Proteomes" id="UP000241158"/>
    </source>
</evidence>
<feature type="transmembrane region" description="Helical" evidence="1">
    <location>
        <begin position="86"/>
        <end position="116"/>
    </location>
</feature>
<protein>
    <submittedName>
        <fullName evidence="3">Tripartite tricarboxylate transporter TctB family protein</fullName>
    </submittedName>
</protein>
<keyword evidence="1" id="KW-1133">Transmembrane helix</keyword>
<dbReference type="AlphaFoldDB" id="A0A2P7AMH3"/>
<gene>
    <name evidence="3" type="ORF">CU100_22360</name>
</gene>
<feature type="transmembrane region" description="Helical" evidence="1">
    <location>
        <begin position="38"/>
        <end position="60"/>
    </location>
</feature>
<name>A0A2P7AMH3_9HYPH</name>